<evidence type="ECO:0000256" key="1">
    <source>
        <dbReference type="ARBA" id="ARBA00022857"/>
    </source>
</evidence>
<accession>A0AAE1JIP9</accession>
<evidence type="ECO:0000256" key="4">
    <source>
        <dbReference type="ARBA" id="ARBA00066661"/>
    </source>
</evidence>
<keyword evidence="1" id="KW-0521">NADP</keyword>
<dbReference type="Gene3D" id="3.40.50.720">
    <property type="entry name" value="NAD(P)-binding Rossmann-like Domain"/>
    <property type="match status" value="2"/>
</dbReference>
<evidence type="ECO:0000313" key="9">
    <source>
        <dbReference type="Proteomes" id="UP001293593"/>
    </source>
</evidence>
<reference evidence="8" key="1">
    <citation type="submission" date="2023-10" db="EMBL/GenBank/DDBJ databases">
        <title>Chromosome-level genome of the transformable northern wattle, Acacia crassicarpa.</title>
        <authorList>
            <person name="Massaro I."/>
            <person name="Sinha N.R."/>
            <person name="Poethig S."/>
            <person name="Leichty A.R."/>
        </authorList>
    </citation>
    <scope>NUCLEOTIDE SEQUENCE</scope>
    <source>
        <strain evidence="8">Acra3RX</strain>
        <tissue evidence="8">Leaf</tissue>
    </source>
</reference>
<name>A0AAE1JIP9_9FABA</name>
<dbReference type="FunFam" id="3.40.50.720:FF:000213">
    <property type="entry name" value="Putative 2-hydroxyacid dehydrogenase"/>
    <property type="match status" value="1"/>
</dbReference>
<evidence type="ECO:0000259" key="6">
    <source>
        <dbReference type="Pfam" id="PF00389"/>
    </source>
</evidence>
<dbReference type="GO" id="GO:0016618">
    <property type="term" value="F:hydroxypyruvate reductase [NAD(P)H] activity"/>
    <property type="evidence" value="ECO:0007669"/>
    <property type="project" value="TreeGrafter"/>
</dbReference>
<proteinExistence type="inferred from homology"/>
<feature type="domain" description="D-isomer specific 2-hydroxyacid dehydrogenase catalytic" evidence="6">
    <location>
        <begin position="66"/>
        <end position="332"/>
    </location>
</feature>
<evidence type="ECO:0000256" key="5">
    <source>
        <dbReference type="RuleBase" id="RU003719"/>
    </source>
</evidence>
<dbReference type="AlphaFoldDB" id="A0AAE1JIP9"/>
<dbReference type="Pfam" id="PF02826">
    <property type="entry name" value="2-Hacid_dh_C"/>
    <property type="match status" value="1"/>
</dbReference>
<dbReference type="PANTHER" id="PTHR10996:SF179">
    <property type="entry name" value="D-ISOMER SPECIFIC 2-HYDROXYACID DEHYDROGENASE FAMILY PROTEIN-RELATED"/>
    <property type="match status" value="1"/>
</dbReference>
<sequence>MAPDQNHLIQQSQDLPRVLVLHEQTIFDDLRRFHSHKFHFILLPSTDTTVDQFLNAHNYDSSSICAVVCSYVRVTADVLRHLPSLGLLVTPSAGTNHIDLPECCRRGIKVANIGTVFSEDVADFAVCMLIDLMRKISAGDRFMRGRRNSLAAPCHFPPGSKVRGKRVGIVGLGSIGTEISRRLEALGCIISYNSRTKKSKVPYTYYPNVVDLATSCDVLIISCSLNDQTRHIISREVMLALGKEGVIVNVGRGAVIDEKELVKCLVKGEIGGAGLDVFEDEPNVPKELFDLDNVVLSPHSSALTSESVRGVIEVLGQNLEAFFSNKPLITPVL</sequence>
<dbReference type="SUPFAM" id="SSF52283">
    <property type="entry name" value="Formate/glycerate dehydrogenase catalytic domain-like"/>
    <property type="match status" value="1"/>
</dbReference>
<dbReference type="InterPro" id="IPR050223">
    <property type="entry name" value="D-isomer_2-hydroxyacid_DH"/>
</dbReference>
<dbReference type="Pfam" id="PF00389">
    <property type="entry name" value="2-Hacid_dh"/>
    <property type="match status" value="1"/>
</dbReference>
<dbReference type="EC" id="1.1.1.79" evidence="4"/>
<dbReference type="SUPFAM" id="SSF51735">
    <property type="entry name" value="NAD(P)-binding Rossmann-fold domains"/>
    <property type="match status" value="1"/>
</dbReference>
<dbReference type="PANTHER" id="PTHR10996">
    <property type="entry name" value="2-HYDROXYACID DEHYDROGENASE-RELATED"/>
    <property type="match status" value="1"/>
</dbReference>
<evidence type="ECO:0000256" key="2">
    <source>
        <dbReference type="ARBA" id="ARBA00023002"/>
    </source>
</evidence>
<gene>
    <name evidence="8" type="ORF">QN277_022812</name>
</gene>
<dbReference type="InterPro" id="IPR006139">
    <property type="entry name" value="D-isomer_2_OHA_DH_cat_dom"/>
</dbReference>
<organism evidence="8 9">
    <name type="scientific">Acacia crassicarpa</name>
    <name type="common">northern wattle</name>
    <dbReference type="NCBI Taxonomy" id="499986"/>
    <lineage>
        <taxon>Eukaryota</taxon>
        <taxon>Viridiplantae</taxon>
        <taxon>Streptophyta</taxon>
        <taxon>Embryophyta</taxon>
        <taxon>Tracheophyta</taxon>
        <taxon>Spermatophyta</taxon>
        <taxon>Magnoliopsida</taxon>
        <taxon>eudicotyledons</taxon>
        <taxon>Gunneridae</taxon>
        <taxon>Pentapetalae</taxon>
        <taxon>rosids</taxon>
        <taxon>fabids</taxon>
        <taxon>Fabales</taxon>
        <taxon>Fabaceae</taxon>
        <taxon>Caesalpinioideae</taxon>
        <taxon>mimosoid clade</taxon>
        <taxon>Acacieae</taxon>
        <taxon>Acacia</taxon>
    </lineage>
</organism>
<dbReference type="GO" id="GO:0030267">
    <property type="term" value="F:glyoxylate reductase (NADPH) activity"/>
    <property type="evidence" value="ECO:0007669"/>
    <property type="project" value="UniProtKB-EC"/>
</dbReference>
<dbReference type="EMBL" id="JAWXYG010000006">
    <property type="protein sequence ID" value="KAK4269686.1"/>
    <property type="molecule type" value="Genomic_DNA"/>
</dbReference>
<dbReference type="InterPro" id="IPR006140">
    <property type="entry name" value="D-isomer_DH_NAD-bd"/>
</dbReference>
<keyword evidence="3" id="KW-0520">NAD</keyword>
<comment type="similarity">
    <text evidence="5">Belongs to the D-isomer specific 2-hydroxyacid dehydrogenase family.</text>
</comment>
<dbReference type="InterPro" id="IPR036291">
    <property type="entry name" value="NAD(P)-bd_dom_sf"/>
</dbReference>
<dbReference type="CDD" id="cd12156">
    <property type="entry name" value="HPPR"/>
    <property type="match status" value="1"/>
</dbReference>
<dbReference type="Proteomes" id="UP001293593">
    <property type="component" value="Unassembled WGS sequence"/>
</dbReference>
<dbReference type="GO" id="GO:0009853">
    <property type="term" value="P:photorespiration"/>
    <property type="evidence" value="ECO:0007669"/>
    <property type="project" value="UniProtKB-ARBA"/>
</dbReference>
<comment type="caution">
    <text evidence="8">The sequence shown here is derived from an EMBL/GenBank/DDBJ whole genome shotgun (WGS) entry which is preliminary data.</text>
</comment>
<keyword evidence="2 5" id="KW-0560">Oxidoreductase</keyword>
<dbReference type="GO" id="GO:0005829">
    <property type="term" value="C:cytosol"/>
    <property type="evidence" value="ECO:0007669"/>
    <property type="project" value="TreeGrafter"/>
</dbReference>
<evidence type="ECO:0000259" key="7">
    <source>
        <dbReference type="Pfam" id="PF02826"/>
    </source>
</evidence>
<feature type="domain" description="D-isomer specific 2-hydroxyacid dehydrogenase NAD-binding" evidence="7">
    <location>
        <begin position="127"/>
        <end position="300"/>
    </location>
</feature>
<dbReference type="GO" id="GO:0051287">
    <property type="term" value="F:NAD binding"/>
    <property type="evidence" value="ECO:0007669"/>
    <property type="project" value="InterPro"/>
</dbReference>
<keyword evidence="9" id="KW-1185">Reference proteome</keyword>
<evidence type="ECO:0000313" key="8">
    <source>
        <dbReference type="EMBL" id="KAK4269686.1"/>
    </source>
</evidence>
<evidence type="ECO:0000256" key="3">
    <source>
        <dbReference type="ARBA" id="ARBA00023027"/>
    </source>
</evidence>
<protein>
    <recommendedName>
        <fullName evidence="4">glyoxylate reductase (NADP(+))</fullName>
        <ecNumber evidence="4">1.1.1.79</ecNumber>
    </recommendedName>
</protein>